<keyword evidence="7" id="KW-1185">Reference proteome</keyword>
<dbReference type="FunCoup" id="E1Z8I2">
    <property type="interactions" value="674"/>
</dbReference>
<evidence type="ECO:0000256" key="2">
    <source>
        <dbReference type="ARBA" id="ARBA00022803"/>
    </source>
</evidence>
<evidence type="ECO:0000313" key="7">
    <source>
        <dbReference type="Proteomes" id="UP000008141"/>
    </source>
</evidence>
<dbReference type="Gene3D" id="3.10.50.40">
    <property type="match status" value="3"/>
</dbReference>
<feature type="coiled-coil region" evidence="4">
    <location>
        <begin position="514"/>
        <end position="544"/>
    </location>
</feature>
<keyword evidence="4" id="KW-0175">Coiled coil</keyword>
<dbReference type="SUPFAM" id="SSF54534">
    <property type="entry name" value="FKBP-like"/>
    <property type="match status" value="3"/>
</dbReference>
<dbReference type="EMBL" id="GL433839">
    <property type="protein sequence ID" value="EFN57340.1"/>
    <property type="molecule type" value="Genomic_DNA"/>
</dbReference>
<dbReference type="GeneID" id="17357061"/>
<evidence type="ECO:0000256" key="1">
    <source>
        <dbReference type="ARBA" id="ARBA00022737"/>
    </source>
</evidence>
<dbReference type="InterPro" id="IPR050754">
    <property type="entry name" value="FKBP4/5/8-like"/>
</dbReference>
<dbReference type="Pfam" id="PF00254">
    <property type="entry name" value="FKBP_C"/>
    <property type="match status" value="2"/>
</dbReference>
<keyword evidence="3" id="KW-0697">Rotamase</keyword>
<name>E1Z8I2_CHLVA</name>
<dbReference type="InterPro" id="IPR001179">
    <property type="entry name" value="PPIase_FKBP_dom"/>
</dbReference>
<dbReference type="OrthoDB" id="1902587at2759"/>
<dbReference type="GO" id="GO:0003755">
    <property type="term" value="F:peptidyl-prolyl cis-trans isomerase activity"/>
    <property type="evidence" value="ECO:0007669"/>
    <property type="project" value="UniProtKB-KW"/>
</dbReference>
<organism evidence="7">
    <name type="scientific">Chlorella variabilis</name>
    <name type="common">Green alga</name>
    <dbReference type="NCBI Taxonomy" id="554065"/>
    <lineage>
        <taxon>Eukaryota</taxon>
        <taxon>Viridiplantae</taxon>
        <taxon>Chlorophyta</taxon>
        <taxon>core chlorophytes</taxon>
        <taxon>Trebouxiophyceae</taxon>
        <taxon>Chlorellales</taxon>
        <taxon>Chlorellaceae</taxon>
        <taxon>Chlorella clade</taxon>
        <taxon>Chlorella</taxon>
    </lineage>
</organism>
<sequence length="552" mass="60472">MAGAGLAAYLQKLRVGLQEPTSVDPDVDDKELGVDDAAKFREEEDMKGGAVLKGTVEPGEGEATPQEGDLVFLHYSLLDEHRQVLRSTLHEHGGSGRPQPFVVGRGRRMLRGMELGVLEMRRGERAMLNIKPDYAFLHKDSGLPLPQGLRREAPVVADVTLTSWYPGSSVKCVGPASDVFLRTLRPGQGWESPRLPFDVSLHINARTGSTTGRQDEGDSYFSSTNGEPLACPLGAGQLPPGVETALSAMQRQQEAVAYCPTSQLYGSKLLPDPPDVADGTAPATAQSYAEIKLHLLDFSQVRDMTGDGAVVKRIVRKGEGEFPMDCPLEDSRVRVHYRVKAQGEEQWSLDSREDGQAAPLEFDTGMGEVPESGCSMEFEVELIDFEKEPTQHALSGADKLKHAARLKEQGNMLFKQGKTKLARQKYQKALKMVGGALELDSEEDFAAASATKAACLLNLARCAEREQEWGEALGWCTKAINEDDSYAKAYFRRAVVAACLGEYESARGDLAICAELDESTAEECEQELQRMERQEQAAEAKTRDALKGFFNR</sequence>
<dbReference type="InParanoid" id="E1Z8I2"/>
<protein>
    <recommendedName>
        <fullName evidence="3">peptidylprolyl isomerase</fullName>
        <ecNumber evidence="3">5.2.1.8</ecNumber>
    </recommendedName>
</protein>
<evidence type="ECO:0000256" key="3">
    <source>
        <dbReference type="PROSITE-ProRule" id="PRU00277"/>
    </source>
</evidence>
<dbReference type="SUPFAM" id="SSF48452">
    <property type="entry name" value="TPR-like"/>
    <property type="match status" value="1"/>
</dbReference>
<dbReference type="KEGG" id="cvr:CHLNCDRAFT_142698"/>
<feature type="domain" description="PPIase FKBP-type" evidence="5">
    <location>
        <begin position="211"/>
        <end position="297"/>
    </location>
</feature>
<dbReference type="InterPro" id="IPR046357">
    <property type="entry name" value="PPIase_dom_sf"/>
</dbReference>
<accession>E1Z8I2</accession>
<dbReference type="AlphaFoldDB" id="E1Z8I2"/>
<dbReference type="InterPro" id="IPR019734">
    <property type="entry name" value="TPR_rpt"/>
</dbReference>
<evidence type="ECO:0000259" key="5">
    <source>
        <dbReference type="PROSITE" id="PS50059"/>
    </source>
</evidence>
<dbReference type="Proteomes" id="UP000008141">
    <property type="component" value="Unassembled WGS sequence"/>
</dbReference>
<keyword evidence="3" id="KW-0413">Isomerase</keyword>
<reference evidence="6 7" key="1">
    <citation type="journal article" date="2010" name="Plant Cell">
        <title>The Chlorella variabilis NC64A genome reveals adaptation to photosymbiosis, coevolution with viruses, and cryptic sex.</title>
        <authorList>
            <person name="Blanc G."/>
            <person name="Duncan G."/>
            <person name="Agarkova I."/>
            <person name="Borodovsky M."/>
            <person name="Gurnon J."/>
            <person name="Kuo A."/>
            <person name="Lindquist E."/>
            <person name="Lucas S."/>
            <person name="Pangilinan J."/>
            <person name="Polle J."/>
            <person name="Salamov A."/>
            <person name="Terry A."/>
            <person name="Yamada T."/>
            <person name="Dunigan D.D."/>
            <person name="Grigoriev I.V."/>
            <person name="Claverie J.M."/>
            <person name="Van Etten J.L."/>
        </authorList>
    </citation>
    <scope>NUCLEOTIDE SEQUENCE [LARGE SCALE GENOMIC DNA]</scope>
    <source>
        <strain evidence="6 7">NC64A</strain>
    </source>
</reference>
<proteinExistence type="predicted"/>
<keyword evidence="2" id="KW-0802">TPR repeat</keyword>
<dbReference type="PANTHER" id="PTHR46512">
    <property type="entry name" value="PEPTIDYLPROLYL ISOMERASE"/>
    <property type="match status" value="1"/>
</dbReference>
<dbReference type="RefSeq" id="XP_005849442.1">
    <property type="nucleotide sequence ID" value="XM_005849380.1"/>
</dbReference>
<dbReference type="InterPro" id="IPR011990">
    <property type="entry name" value="TPR-like_helical_dom_sf"/>
</dbReference>
<dbReference type="PROSITE" id="PS50059">
    <property type="entry name" value="FKBP_PPIASE"/>
    <property type="match status" value="2"/>
</dbReference>
<dbReference type="STRING" id="554065.E1Z8I2"/>
<evidence type="ECO:0000313" key="6">
    <source>
        <dbReference type="EMBL" id="EFN57340.1"/>
    </source>
</evidence>
<dbReference type="PANTHER" id="PTHR46512:SF8">
    <property type="entry name" value="PEPTIDYLPROLYL ISOMERASE"/>
    <property type="match status" value="1"/>
</dbReference>
<dbReference type="EC" id="5.2.1.8" evidence="3"/>
<dbReference type="SMART" id="SM00028">
    <property type="entry name" value="TPR"/>
    <property type="match status" value="3"/>
</dbReference>
<comment type="catalytic activity">
    <reaction evidence="3">
        <text>[protein]-peptidylproline (omega=180) = [protein]-peptidylproline (omega=0)</text>
        <dbReference type="Rhea" id="RHEA:16237"/>
        <dbReference type="Rhea" id="RHEA-COMP:10747"/>
        <dbReference type="Rhea" id="RHEA-COMP:10748"/>
        <dbReference type="ChEBI" id="CHEBI:83833"/>
        <dbReference type="ChEBI" id="CHEBI:83834"/>
        <dbReference type="EC" id="5.2.1.8"/>
    </reaction>
</comment>
<gene>
    <name evidence="6" type="ORF">CHLNCDRAFT_142698</name>
</gene>
<evidence type="ECO:0000256" key="4">
    <source>
        <dbReference type="SAM" id="Coils"/>
    </source>
</evidence>
<dbReference type="OMA" id="KFTRPAN"/>
<feature type="domain" description="PPIase FKBP-type" evidence="5">
    <location>
        <begin position="68"/>
        <end position="165"/>
    </location>
</feature>
<keyword evidence="1" id="KW-0677">Repeat</keyword>
<dbReference type="eggNOG" id="KOG0543">
    <property type="taxonomic scope" value="Eukaryota"/>
</dbReference>
<dbReference type="Gene3D" id="1.25.40.10">
    <property type="entry name" value="Tetratricopeptide repeat domain"/>
    <property type="match status" value="1"/>
</dbReference>